<name>A0AAN6ZH49_9PEZI</name>
<dbReference type="EMBL" id="MU853402">
    <property type="protein sequence ID" value="KAK4137349.1"/>
    <property type="molecule type" value="Genomic_DNA"/>
</dbReference>
<evidence type="ECO:0000313" key="2">
    <source>
        <dbReference type="Proteomes" id="UP001304895"/>
    </source>
</evidence>
<proteinExistence type="predicted"/>
<gene>
    <name evidence="1" type="ORF">BT67DRAFT_103932</name>
</gene>
<protein>
    <submittedName>
        <fullName evidence="1">Uncharacterized protein</fullName>
    </submittedName>
</protein>
<organism evidence="1 2">
    <name type="scientific">Trichocladium antarcticum</name>
    <dbReference type="NCBI Taxonomy" id="1450529"/>
    <lineage>
        <taxon>Eukaryota</taxon>
        <taxon>Fungi</taxon>
        <taxon>Dikarya</taxon>
        <taxon>Ascomycota</taxon>
        <taxon>Pezizomycotina</taxon>
        <taxon>Sordariomycetes</taxon>
        <taxon>Sordariomycetidae</taxon>
        <taxon>Sordariales</taxon>
        <taxon>Chaetomiaceae</taxon>
        <taxon>Trichocladium</taxon>
    </lineage>
</organism>
<dbReference type="Proteomes" id="UP001304895">
    <property type="component" value="Unassembled WGS sequence"/>
</dbReference>
<dbReference type="AlphaFoldDB" id="A0AAN6ZH49"/>
<accession>A0AAN6ZH49</accession>
<evidence type="ECO:0000313" key="1">
    <source>
        <dbReference type="EMBL" id="KAK4137349.1"/>
    </source>
</evidence>
<keyword evidence="2" id="KW-1185">Reference proteome</keyword>
<sequence>MYEFRIVSELSMSSSSRVLCLPIVLVTVADLAGSPHQTTYLGEASYGSCNLHLNEHKSSSPPPCPQHIWASYNPSDSSKQVHVTTSWKGTCNSPNTTIRIQRRRLYSKVRTLPSVFSRPTNPTPENF</sequence>
<reference evidence="1" key="1">
    <citation type="journal article" date="2023" name="Mol. Phylogenet. Evol.">
        <title>Genome-scale phylogeny and comparative genomics of the fungal order Sordariales.</title>
        <authorList>
            <person name="Hensen N."/>
            <person name="Bonometti L."/>
            <person name="Westerberg I."/>
            <person name="Brannstrom I.O."/>
            <person name="Guillou S."/>
            <person name="Cros-Aarteil S."/>
            <person name="Calhoun S."/>
            <person name="Haridas S."/>
            <person name="Kuo A."/>
            <person name="Mondo S."/>
            <person name="Pangilinan J."/>
            <person name="Riley R."/>
            <person name="LaButti K."/>
            <person name="Andreopoulos B."/>
            <person name="Lipzen A."/>
            <person name="Chen C."/>
            <person name="Yan M."/>
            <person name="Daum C."/>
            <person name="Ng V."/>
            <person name="Clum A."/>
            <person name="Steindorff A."/>
            <person name="Ohm R.A."/>
            <person name="Martin F."/>
            <person name="Silar P."/>
            <person name="Natvig D.O."/>
            <person name="Lalanne C."/>
            <person name="Gautier V."/>
            <person name="Ament-Velasquez S.L."/>
            <person name="Kruys A."/>
            <person name="Hutchinson M.I."/>
            <person name="Powell A.J."/>
            <person name="Barry K."/>
            <person name="Miller A.N."/>
            <person name="Grigoriev I.V."/>
            <person name="Debuchy R."/>
            <person name="Gladieux P."/>
            <person name="Hiltunen Thoren M."/>
            <person name="Johannesson H."/>
        </authorList>
    </citation>
    <scope>NUCLEOTIDE SEQUENCE</scope>
    <source>
        <strain evidence="1">CBS 123565</strain>
    </source>
</reference>
<comment type="caution">
    <text evidence="1">The sequence shown here is derived from an EMBL/GenBank/DDBJ whole genome shotgun (WGS) entry which is preliminary data.</text>
</comment>
<reference evidence="1" key="2">
    <citation type="submission" date="2023-05" db="EMBL/GenBank/DDBJ databases">
        <authorList>
            <consortium name="Lawrence Berkeley National Laboratory"/>
            <person name="Steindorff A."/>
            <person name="Hensen N."/>
            <person name="Bonometti L."/>
            <person name="Westerberg I."/>
            <person name="Brannstrom I.O."/>
            <person name="Guillou S."/>
            <person name="Cros-Aarteil S."/>
            <person name="Calhoun S."/>
            <person name="Haridas S."/>
            <person name="Kuo A."/>
            <person name="Mondo S."/>
            <person name="Pangilinan J."/>
            <person name="Riley R."/>
            <person name="Labutti K."/>
            <person name="Andreopoulos B."/>
            <person name="Lipzen A."/>
            <person name="Chen C."/>
            <person name="Yanf M."/>
            <person name="Daum C."/>
            <person name="Ng V."/>
            <person name="Clum A."/>
            <person name="Ohm R."/>
            <person name="Martin F."/>
            <person name="Silar P."/>
            <person name="Natvig D."/>
            <person name="Lalanne C."/>
            <person name="Gautier V."/>
            <person name="Ament-Velasquez S.L."/>
            <person name="Kruys A."/>
            <person name="Hutchinson M.I."/>
            <person name="Powell A.J."/>
            <person name="Barry K."/>
            <person name="Miller A.N."/>
            <person name="Grigoriev I.V."/>
            <person name="Debuchy R."/>
            <person name="Gladieux P."/>
            <person name="Thoren M.H."/>
            <person name="Johannesson H."/>
        </authorList>
    </citation>
    <scope>NUCLEOTIDE SEQUENCE</scope>
    <source>
        <strain evidence="1">CBS 123565</strain>
    </source>
</reference>